<dbReference type="EMBL" id="JAQIZT010000010">
    <property type="protein sequence ID" value="KAJ6983015.1"/>
    <property type="molecule type" value="Genomic_DNA"/>
</dbReference>
<name>A0AAD6Q9P5_9ROSI</name>
<evidence type="ECO:0000313" key="2">
    <source>
        <dbReference type="Proteomes" id="UP001164929"/>
    </source>
</evidence>
<dbReference type="Proteomes" id="UP001164929">
    <property type="component" value="Chromosome 10"/>
</dbReference>
<keyword evidence="2" id="KW-1185">Reference proteome</keyword>
<proteinExistence type="predicted"/>
<dbReference type="AlphaFoldDB" id="A0AAD6Q9P5"/>
<accession>A0AAD6Q9P5</accession>
<reference evidence="1" key="1">
    <citation type="journal article" date="2023" name="Mol. Ecol. Resour.">
        <title>Chromosome-level genome assembly of a triploid poplar Populus alba 'Berolinensis'.</title>
        <authorList>
            <person name="Chen S."/>
            <person name="Yu Y."/>
            <person name="Wang X."/>
            <person name="Wang S."/>
            <person name="Zhang T."/>
            <person name="Zhou Y."/>
            <person name="He R."/>
            <person name="Meng N."/>
            <person name="Wang Y."/>
            <person name="Liu W."/>
            <person name="Liu Z."/>
            <person name="Liu J."/>
            <person name="Guo Q."/>
            <person name="Huang H."/>
            <person name="Sederoff R.R."/>
            <person name="Wang G."/>
            <person name="Qu G."/>
            <person name="Chen S."/>
        </authorList>
    </citation>
    <scope>NUCLEOTIDE SEQUENCE</scope>
    <source>
        <strain evidence="1">SC-2020</strain>
    </source>
</reference>
<sequence length="42" mass="4669">MVGHLVADKSSRCLLHDLVNMHDHQNGTSVIMTEQLGSNGHW</sequence>
<protein>
    <submittedName>
        <fullName evidence="1">Uncharacterized protein</fullName>
    </submittedName>
</protein>
<gene>
    <name evidence="1" type="ORF">NC653_025975</name>
</gene>
<organism evidence="1 2">
    <name type="scientific">Populus alba x Populus x berolinensis</name>
    <dbReference type="NCBI Taxonomy" id="444605"/>
    <lineage>
        <taxon>Eukaryota</taxon>
        <taxon>Viridiplantae</taxon>
        <taxon>Streptophyta</taxon>
        <taxon>Embryophyta</taxon>
        <taxon>Tracheophyta</taxon>
        <taxon>Spermatophyta</taxon>
        <taxon>Magnoliopsida</taxon>
        <taxon>eudicotyledons</taxon>
        <taxon>Gunneridae</taxon>
        <taxon>Pentapetalae</taxon>
        <taxon>rosids</taxon>
        <taxon>fabids</taxon>
        <taxon>Malpighiales</taxon>
        <taxon>Salicaceae</taxon>
        <taxon>Saliceae</taxon>
        <taxon>Populus</taxon>
    </lineage>
</organism>
<evidence type="ECO:0000313" key="1">
    <source>
        <dbReference type="EMBL" id="KAJ6983015.1"/>
    </source>
</evidence>
<comment type="caution">
    <text evidence="1">The sequence shown here is derived from an EMBL/GenBank/DDBJ whole genome shotgun (WGS) entry which is preliminary data.</text>
</comment>